<sequence>MKLNIFPVKSSHGVVASFCFGTIEGTMLVGMSRRDVEMLREEQPKHCPYSDPEDSGEDDRSPGASNTNRDRDVKGRLIGRKRSVGQMADPWGVPAARVKRQKMNSLAQDEDRANRIYFQFAYNDVNG</sequence>
<dbReference type="Proteomes" id="UP001302602">
    <property type="component" value="Unassembled WGS sequence"/>
</dbReference>
<dbReference type="AlphaFoldDB" id="A0AAN6YY31"/>
<evidence type="ECO:0000313" key="3">
    <source>
        <dbReference type="Proteomes" id="UP001302602"/>
    </source>
</evidence>
<organism evidence="2 3">
    <name type="scientific">Parathielavia appendiculata</name>
    <dbReference type="NCBI Taxonomy" id="2587402"/>
    <lineage>
        <taxon>Eukaryota</taxon>
        <taxon>Fungi</taxon>
        <taxon>Dikarya</taxon>
        <taxon>Ascomycota</taxon>
        <taxon>Pezizomycotina</taxon>
        <taxon>Sordariomycetes</taxon>
        <taxon>Sordariomycetidae</taxon>
        <taxon>Sordariales</taxon>
        <taxon>Chaetomiaceae</taxon>
        <taxon>Parathielavia</taxon>
    </lineage>
</organism>
<feature type="region of interest" description="Disordered" evidence="1">
    <location>
        <begin position="39"/>
        <end position="84"/>
    </location>
</feature>
<dbReference type="RefSeq" id="XP_062642159.1">
    <property type="nucleotide sequence ID" value="XM_062787060.1"/>
</dbReference>
<accession>A0AAN6YY31</accession>
<dbReference type="GeneID" id="87823830"/>
<evidence type="ECO:0000256" key="1">
    <source>
        <dbReference type="SAM" id="MobiDB-lite"/>
    </source>
</evidence>
<protein>
    <submittedName>
        <fullName evidence="2">Uncharacterized protein</fullName>
    </submittedName>
</protein>
<evidence type="ECO:0000313" key="2">
    <source>
        <dbReference type="EMBL" id="KAK4118386.1"/>
    </source>
</evidence>
<reference evidence="2" key="1">
    <citation type="journal article" date="2023" name="Mol. Phylogenet. Evol.">
        <title>Genome-scale phylogeny and comparative genomics of the fungal order Sordariales.</title>
        <authorList>
            <person name="Hensen N."/>
            <person name="Bonometti L."/>
            <person name="Westerberg I."/>
            <person name="Brannstrom I.O."/>
            <person name="Guillou S."/>
            <person name="Cros-Aarteil S."/>
            <person name="Calhoun S."/>
            <person name="Haridas S."/>
            <person name="Kuo A."/>
            <person name="Mondo S."/>
            <person name="Pangilinan J."/>
            <person name="Riley R."/>
            <person name="LaButti K."/>
            <person name="Andreopoulos B."/>
            <person name="Lipzen A."/>
            <person name="Chen C."/>
            <person name="Yan M."/>
            <person name="Daum C."/>
            <person name="Ng V."/>
            <person name="Clum A."/>
            <person name="Steindorff A."/>
            <person name="Ohm R.A."/>
            <person name="Martin F."/>
            <person name="Silar P."/>
            <person name="Natvig D.O."/>
            <person name="Lalanne C."/>
            <person name="Gautier V."/>
            <person name="Ament-Velasquez S.L."/>
            <person name="Kruys A."/>
            <person name="Hutchinson M.I."/>
            <person name="Powell A.J."/>
            <person name="Barry K."/>
            <person name="Miller A.N."/>
            <person name="Grigoriev I.V."/>
            <person name="Debuchy R."/>
            <person name="Gladieux P."/>
            <person name="Hiltunen Thoren M."/>
            <person name="Johannesson H."/>
        </authorList>
    </citation>
    <scope>NUCLEOTIDE SEQUENCE</scope>
    <source>
        <strain evidence="2">CBS 731.68</strain>
    </source>
</reference>
<comment type="caution">
    <text evidence="2">The sequence shown here is derived from an EMBL/GenBank/DDBJ whole genome shotgun (WGS) entry which is preliminary data.</text>
</comment>
<name>A0AAN6YY31_9PEZI</name>
<proteinExistence type="predicted"/>
<dbReference type="EMBL" id="MU853269">
    <property type="protein sequence ID" value="KAK4118386.1"/>
    <property type="molecule type" value="Genomic_DNA"/>
</dbReference>
<gene>
    <name evidence="2" type="ORF">N657DRAFT_373658</name>
</gene>
<keyword evidence="3" id="KW-1185">Reference proteome</keyword>
<reference evidence="2" key="2">
    <citation type="submission" date="2023-05" db="EMBL/GenBank/DDBJ databases">
        <authorList>
            <consortium name="Lawrence Berkeley National Laboratory"/>
            <person name="Steindorff A."/>
            <person name="Hensen N."/>
            <person name="Bonometti L."/>
            <person name="Westerberg I."/>
            <person name="Brannstrom I.O."/>
            <person name="Guillou S."/>
            <person name="Cros-Aarteil S."/>
            <person name="Calhoun S."/>
            <person name="Haridas S."/>
            <person name="Kuo A."/>
            <person name="Mondo S."/>
            <person name="Pangilinan J."/>
            <person name="Riley R."/>
            <person name="Labutti K."/>
            <person name="Andreopoulos B."/>
            <person name="Lipzen A."/>
            <person name="Chen C."/>
            <person name="Yanf M."/>
            <person name="Daum C."/>
            <person name="Ng V."/>
            <person name="Clum A."/>
            <person name="Ohm R."/>
            <person name="Martin F."/>
            <person name="Silar P."/>
            <person name="Natvig D."/>
            <person name="Lalanne C."/>
            <person name="Gautier V."/>
            <person name="Ament-Velasquez S.L."/>
            <person name="Kruys A."/>
            <person name="Hutchinson M.I."/>
            <person name="Powell A.J."/>
            <person name="Barry K."/>
            <person name="Miller A.N."/>
            <person name="Grigoriev I.V."/>
            <person name="Debuchy R."/>
            <person name="Gladieux P."/>
            <person name="Thoren M.H."/>
            <person name="Johannesson H."/>
        </authorList>
    </citation>
    <scope>NUCLEOTIDE SEQUENCE</scope>
    <source>
        <strain evidence="2">CBS 731.68</strain>
    </source>
</reference>